<name>F6R4I4_CIOIN</name>
<dbReference type="OMA" id="MFTILMQ"/>
<evidence type="ECO:0000256" key="6">
    <source>
        <dbReference type="ARBA" id="ARBA00023034"/>
    </source>
</evidence>
<evidence type="ECO:0000256" key="9">
    <source>
        <dbReference type="RuleBase" id="RU364020"/>
    </source>
</evidence>
<dbReference type="OrthoDB" id="2019940at2759"/>
<evidence type="ECO:0000256" key="4">
    <source>
        <dbReference type="ARBA" id="ARBA00022692"/>
    </source>
</evidence>
<dbReference type="InterPro" id="IPR005331">
    <property type="entry name" value="Sulfotransferase"/>
</dbReference>
<evidence type="ECO:0000256" key="3">
    <source>
        <dbReference type="ARBA" id="ARBA00022679"/>
    </source>
</evidence>
<sequence length="367" mass="42640">MVQQRKCKVAFLVLCIFVLMFTILMQDHLKKSFNKFDVLLATQLTSSTAVDYRKIYQDRSDSITERCLKQKHKSVILKSDRFKYSDKAKVVLCETPKVASTTWQIALLKLGGFNQEINDALMKKWAYQPMPNQLLSHLKTEHEASEIVRNYTSIMITRDPFERLVSAYRNKLSKVADYPYYRDTVGKQIARSQAAEYLHGVSLAVVQSPTPGSLDKSPQFQNLNEEQKRGVIEYAKILKNGEVSFKQFVRFINNYAKRMNVKDMDIHWRPQTDMCLPCNVNYTYVIRFENMVAESNQVLSWIQNDRPIDSPRVNITGGQPPSVKNSRTKRYFEQLDETEVEILRKVYADDFAILGYDPYKYNATKTV</sequence>
<dbReference type="Ensembl" id="ENSCINT00000020089.3">
    <property type="protein sequence ID" value="ENSCINP00000020089.3"/>
    <property type="gene ID" value="ENSCING00000009969.3"/>
</dbReference>
<keyword evidence="3 9" id="KW-0808">Transferase</keyword>
<gene>
    <name evidence="10" type="primary">LOC100180846</name>
</gene>
<evidence type="ECO:0000256" key="5">
    <source>
        <dbReference type="ARBA" id="ARBA00022989"/>
    </source>
</evidence>
<evidence type="ECO:0000256" key="8">
    <source>
        <dbReference type="ARBA" id="ARBA00023180"/>
    </source>
</evidence>
<reference evidence="10" key="3">
    <citation type="submission" date="2025-08" db="UniProtKB">
        <authorList>
            <consortium name="Ensembl"/>
        </authorList>
    </citation>
    <scope>IDENTIFICATION</scope>
</reference>
<accession>A0A1W2WB82</accession>
<dbReference type="GO" id="GO:0000139">
    <property type="term" value="C:Golgi membrane"/>
    <property type="evidence" value="ECO:0007669"/>
    <property type="project" value="UniProtKB-SubCell"/>
</dbReference>
<keyword evidence="7 9" id="KW-0472">Membrane</keyword>
<protein>
    <recommendedName>
        <fullName evidence="9">Carbohydrate sulfotransferase</fullName>
        <ecNumber evidence="9">2.8.2.-</ecNumber>
    </recommendedName>
</protein>
<dbReference type="AlphaFoldDB" id="F6R4I4"/>
<evidence type="ECO:0000256" key="1">
    <source>
        <dbReference type="ARBA" id="ARBA00004323"/>
    </source>
</evidence>
<dbReference type="InterPro" id="IPR027417">
    <property type="entry name" value="P-loop_NTPase"/>
</dbReference>
<dbReference type="EC" id="2.8.2.-" evidence="9"/>
<dbReference type="STRING" id="7719.ENSCINP00000020089"/>
<dbReference type="GeneID" id="100180846"/>
<dbReference type="GO" id="GO:0008146">
    <property type="term" value="F:sulfotransferase activity"/>
    <property type="evidence" value="ECO:0000318"/>
    <property type="project" value="GO_Central"/>
</dbReference>
<feature type="transmembrane region" description="Helical" evidence="9">
    <location>
        <begin position="7"/>
        <end position="25"/>
    </location>
</feature>
<evidence type="ECO:0000256" key="2">
    <source>
        <dbReference type="ARBA" id="ARBA00006339"/>
    </source>
</evidence>
<keyword evidence="9" id="KW-0735">Signal-anchor</keyword>
<keyword evidence="6 9" id="KW-0333">Golgi apparatus</keyword>
<organism evidence="10 11">
    <name type="scientific">Ciona intestinalis</name>
    <name type="common">Transparent sea squirt</name>
    <name type="synonym">Ascidia intestinalis</name>
    <dbReference type="NCBI Taxonomy" id="7719"/>
    <lineage>
        <taxon>Eukaryota</taxon>
        <taxon>Metazoa</taxon>
        <taxon>Chordata</taxon>
        <taxon>Tunicata</taxon>
        <taxon>Ascidiacea</taxon>
        <taxon>Phlebobranchia</taxon>
        <taxon>Cionidae</taxon>
        <taxon>Ciona</taxon>
    </lineage>
</organism>
<dbReference type="RefSeq" id="XP_002127944.1">
    <property type="nucleotide sequence ID" value="XM_002127908.3"/>
</dbReference>
<dbReference type="Pfam" id="PF03567">
    <property type="entry name" value="Sulfotransfer_2"/>
    <property type="match status" value="1"/>
</dbReference>
<dbReference type="Proteomes" id="UP000008144">
    <property type="component" value="Chromosome 4"/>
</dbReference>
<reference evidence="11" key="1">
    <citation type="journal article" date="2002" name="Science">
        <title>The draft genome of Ciona intestinalis: insights into chordate and vertebrate origins.</title>
        <authorList>
            <person name="Dehal P."/>
            <person name="Satou Y."/>
            <person name="Campbell R.K."/>
            <person name="Chapman J."/>
            <person name="Degnan B."/>
            <person name="De Tomaso A."/>
            <person name="Davidson B."/>
            <person name="Di Gregorio A."/>
            <person name="Gelpke M."/>
            <person name="Goodstein D.M."/>
            <person name="Harafuji N."/>
            <person name="Hastings K.E."/>
            <person name="Ho I."/>
            <person name="Hotta K."/>
            <person name="Huang W."/>
            <person name="Kawashima T."/>
            <person name="Lemaire P."/>
            <person name="Martinez D."/>
            <person name="Meinertzhagen I.A."/>
            <person name="Necula S."/>
            <person name="Nonaka M."/>
            <person name="Putnam N."/>
            <person name="Rash S."/>
            <person name="Saiga H."/>
            <person name="Satake M."/>
            <person name="Terry A."/>
            <person name="Yamada L."/>
            <person name="Wang H.G."/>
            <person name="Awazu S."/>
            <person name="Azumi K."/>
            <person name="Boore J."/>
            <person name="Branno M."/>
            <person name="Chin-Bow S."/>
            <person name="DeSantis R."/>
            <person name="Doyle S."/>
            <person name="Francino P."/>
            <person name="Keys D.N."/>
            <person name="Haga S."/>
            <person name="Hayashi H."/>
            <person name="Hino K."/>
            <person name="Imai K.S."/>
            <person name="Inaba K."/>
            <person name="Kano S."/>
            <person name="Kobayashi K."/>
            <person name="Kobayashi M."/>
            <person name="Lee B.I."/>
            <person name="Makabe K.W."/>
            <person name="Manohar C."/>
            <person name="Matassi G."/>
            <person name="Medina M."/>
            <person name="Mochizuki Y."/>
            <person name="Mount S."/>
            <person name="Morishita T."/>
            <person name="Miura S."/>
            <person name="Nakayama A."/>
            <person name="Nishizaka S."/>
            <person name="Nomoto H."/>
            <person name="Ohta F."/>
            <person name="Oishi K."/>
            <person name="Rigoutsos I."/>
            <person name="Sano M."/>
            <person name="Sasaki A."/>
            <person name="Sasakura Y."/>
            <person name="Shoguchi E."/>
            <person name="Shin-i T."/>
            <person name="Spagnuolo A."/>
            <person name="Stainier D."/>
            <person name="Suzuki M.M."/>
            <person name="Tassy O."/>
            <person name="Takatori N."/>
            <person name="Tokuoka M."/>
            <person name="Yagi K."/>
            <person name="Yoshizaki F."/>
            <person name="Wada S."/>
            <person name="Zhang C."/>
            <person name="Hyatt P.D."/>
            <person name="Larimer F."/>
            <person name="Detter C."/>
            <person name="Doggett N."/>
            <person name="Glavina T."/>
            <person name="Hawkins T."/>
            <person name="Richardson P."/>
            <person name="Lucas S."/>
            <person name="Kohara Y."/>
            <person name="Levine M."/>
            <person name="Satoh N."/>
            <person name="Rokhsar D.S."/>
        </authorList>
    </citation>
    <scope>NUCLEOTIDE SEQUENCE [LARGE SCALE GENOMIC DNA]</scope>
</reference>
<dbReference type="InterPro" id="IPR018011">
    <property type="entry name" value="Carb_sulfotrans_8-10"/>
</dbReference>
<keyword evidence="5 9" id="KW-1133">Transmembrane helix</keyword>
<dbReference type="HOGENOM" id="CLU_043398_0_1_1"/>
<keyword evidence="11" id="KW-1185">Reference proteome</keyword>
<reference evidence="10" key="2">
    <citation type="journal article" date="2008" name="Genome Biol.">
        <title>Improved genome assembly and evidence-based global gene model set for the chordate Ciona intestinalis: new insight into intron and operon populations.</title>
        <authorList>
            <person name="Satou Y."/>
            <person name="Mineta K."/>
            <person name="Ogasawara M."/>
            <person name="Sasakura Y."/>
            <person name="Shoguchi E."/>
            <person name="Ueno K."/>
            <person name="Yamada L."/>
            <person name="Matsumoto J."/>
            <person name="Wasserscheid J."/>
            <person name="Dewar K."/>
            <person name="Wiley G.B."/>
            <person name="Macmil S.L."/>
            <person name="Roe B.A."/>
            <person name="Zeller R.W."/>
            <person name="Hastings K.E."/>
            <person name="Lemaire P."/>
            <person name="Lindquist E."/>
            <person name="Endo T."/>
            <person name="Hotta K."/>
            <person name="Inaba K."/>
        </authorList>
    </citation>
    <scope>NUCLEOTIDE SEQUENCE [LARGE SCALE GENOMIC DNA]</scope>
    <source>
        <strain evidence="10">wild type</strain>
    </source>
</reference>
<keyword evidence="4 9" id="KW-0812">Transmembrane</keyword>
<keyword evidence="9" id="KW-0119">Carbohydrate metabolism</keyword>
<dbReference type="KEGG" id="cin:100180846"/>
<proteinExistence type="inferred from homology"/>
<keyword evidence="8 9" id="KW-0325">Glycoprotein</keyword>
<dbReference type="EMBL" id="EAAA01001994">
    <property type="status" value="NOT_ANNOTATED_CDS"/>
    <property type="molecule type" value="Genomic_DNA"/>
</dbReference>
<evidence type="ECO:0000313" key="10">
    <source>
        <dbReference type="Ensembl" id="ENSCINP00000020089.3"/>
    </source>
</evidence>
<dbReference type="GO" id="GO:0016051">
    <property type="term" value="P:carbohydrate biosynthetic process"/>
    <property type="evidence" value="ECO:0007669"/>
    <property type="project" value="InterPro"/>
</dbReference>
<comment type="subcellular location">
    <subcellularLocation>
        <location evidence="1 9">Golgi apparatus membrane</location>
        <topology evidence="1 9">Single-pass type II membrane protein</topology>
    </subcellularLocation>
</comment>
<reference evidence="10" key="4">
    <citation type="submission" date="2025-09" db="UniProtKB">
        <authorList>
            <consortium name="Ensembl"/>
        </authorList>
    </citation>
    <scope>IDENTIFICATION</scope>
</reference>
<dbReference type="SUPFAM" id="SSF52540">
    <property type="entry name" value="P-loop containing nucleoside triphosphate hydrolases"/>
    <property type="match status" value="1"/>
</dbReference>
<dbReference type="InParanoid" id="F6R4I4"/>
<dbReference type="PANTHER" id="PTHR12137">
    <property type="entry name" value="CARBOHYDRATE SULFOTRANSFERASE"/>
    <property type="match status" value="1"/>
</dbReference>
<dbReference type="GeneTree" id="ENSGT00940000164429"/>
<accession>F6R4I4</accession>
<dbReference type="PANTHER" id="PTHR12137:SF54">
    <property type="entry name" value="CARBOHYDRATE SULFOTRANSFERASE"/>
    <property type="match status" value="1"/>
</dbReference>
<evidence type="ECO:0000313" key="11">
    <source>
        <dbReference type="Proteomes" id="UP000008144"/>
    </source>
</evidence>
<evidence type="ECO:0000256" key="7">
    <source>
        <dbReference type="ARBA" id="ARBA00023136"/>
    </source>
</evidence>
<comment type="similarity">
    <text evidence="2 9">Belongs to the sulfotransferase 2 family.</text>
</comment>